<accession>A0A075AS91</accession>
<protein>
    <submittedName>
        <fullName evidence="4">RNA recognition motif 2 domain-containing protein</fullName>
    </submittedName>
</protein>
<evidence type="ECO:0000256" key="2">
    <source>
        <dbReference type="SAM" id="MobiDB-lite"/>
    </source>
</evidence>
<dbReference type="InterPro" id="IPR034862">
    <property type="entry name" value="Fungal_Mei2-like_RRM3"/>
</dbReference>
<evidence type="ECO:0000313" key="4">
    <source>
        <dbReference type="EMBL" id="EPZ33098.1"/>
    </source>
</evidence>
<dbReference type="SUPFAM" id="SSF54928">
    <property type="entry name" value="RNA-binding domain, RBD"/>
    <property type="match status" value="1"/>
</dbReference>
<organism evidence="4 5">
    <name type="scientific">Rozella allomycis (strain CSF55)</name>
    <dbReference type="NCBI Taxonomy" id="988480"/>
    <lineage>
        <taxon>Eukaryota</taxon>
        <taxon>Fungi</taxon>
        <taxon>Fungi incertae sedis</taxon>
        <taxon>Cryptomycota</taxon>
        <taxon>Cryptomycota incertae sedis</taxon>
        <taxon>Rozella</taxon>
    </lineage>
</organism>
<dbReference type="HOGENOM" id="CLU_389402_0_0_1"/>
<gene>
    <name evidence="4" type="ORF">O9G_003094</name>
</gene>
<dbReference type="AlphaFoldDB" id="A0A075AS91"/>
<dbReference type="EMBL" id="KE561074">
    <property type="protein sequence ID" value="EPZ33098.1"/>
    <property type="molecule type" value="Genomic_DNA"/>
</dbReference>
<evidence type="ECO:0000256" key="1">
    <source>
        <dbReference type="ARBA" id="ARBA00022884"/>
    </source>
</evidence>
<evidence type="ECO:0000259" key="3">
    <source>
        <dbReference type="Pfam" id="PF04059"/>
    </source>
</evidence>
<feature type="domain" description="Mei2-like C-terminal RNA recognition motif" evidence="3">
    <location>
        <begin position="541"/>
        <end position="637"/>
    </location>
</feature>
<feature type="region of interest" description="Disordered" evidence="2">
    <location>
        <begin position="455"/>
        <end position="482"/>
    </location>
</feature>
<keyword evidence="5" id="KW-1185">Reference proteome</keyword>
<sequence length="709" mass="82233">MNSYSRECIVLLDEQASNESELCEYIVRKHSGSKLYDVNRAGDGYEMRVGCDRGILSADREIVDMKSIMNDVGAQEVHMVDGRAFPMVEIVTVEDRRDRMHDSPFGFEYRFESPFEAKEVEKKERCELEKYVVSDGSRWICLKMNCRGGEGMNGVEYVKKLLVHLKDEIKGMILDFMNDGYMIVVMYNKHVASSVQNCDQMIQGCFMVEKEGIIREYGGHPREYVSWEGDKYDDYGERREILITLNPMCKKRATLERIEDAIVKVEFEENLIDLKREEEGVVKEVVVGVEPVQVQVEQTQVQVEHFENENENFDFKEGLFEERFKGLEINEEPFLLFKSDNSASLISLQKAKKESKNQYNDILNREEMNLLNHIPTCFHSSFHLEENSSFTDSDVWSKSPKKEEDLIFLDDSLVKSFEKIMDDEEEISYAKKVKENIKKQEASFNSTIGSTIGTMNSAMSSNTNPLSSHHLTSTSHSATSLSPTLNNNLETSCSNFKSFQEFSPFNDSMIYSPPKQFKSSNKYKQPNEVDLWSIEKGIDTRTTCMIRNIPNKYTQQMLIEFINETHAKTYDFLYLRMDFKNRCNVGYAFINFIDPKFIVSFADRVCGKKWTKFNSDKICSLSYANIQGKNSLIEKFRNSNVMEEEPSYRPKIFYSSGPMQGLEEPFPLPNNNRNRQQFSPRFKDNTLGFDPFAMDSTLPCWFNKSRKKH</sequence>
<reference evidence="4 5" key="1">
    <citation type="journal article" date="2013" name="Curr. Biol.">
        <title>Shared signatures of parasitism and phylogenomics unite Cryptomycota and microsporidia.</title>
        <authorList>
            <person name="James T.Y."/>
            <person name="Pelin A."/>
            <person name="Bonen L."/>
            <person name="Ahrendt S."/>
            <person name="Sain D."/>
            <person name="Corradi N."/>
            <person name="Stajich J.E."/>
        </authorList>
    </citation>
    <scope>NUCLEOTIDE SEQUENCE [LARGE SCALE GENOMIC DNA]</scope>
    <source>
        <strain evidence="4 5">CSF55</strain>
    </source>
</reference>
<dbReference type="InterPro" id="IPR035979">
    <property type="entry name" value="RBD_domain_sf"/>
</dbReference>
<proteinExistence type="predicted"/>
<dbReference type="Proteomes" id="UP000030755">
    <property type="component" value="Unassembled WGS sequence"/>
</dbReference>
<dbReference type="OrthoDB" id="417481at2759"/>
<keyword evidence="1" id="KW-0694">RNA-binding</keyword>
<name>A0A075AS91_ROZAC</name>
<feature type="compositionally biased region" description="Low complexity" evidence="2">
    <location>
        <begin position="466"/>
        <end position="482"/>
    </location>
</feature>
<dbReference type="CDD" id="cd12532">
    <property type="entry name" value="RRM3_MEI2_fungi"/>
    <property type="match status" value="1"/>
</dbReference>
<dbReference type="GO" id="GO:0003723">
    <property type="term" value="F:RNA binding"/>
    <property type="evidence" value="ECO:0007669"/>
    <property type="project" value="UniProtKB-KW"/>
</dbReference>
<feature type="compositionally biased region" description="Polar residues" evidence="2">
    <location>
        <begin position="455"/>
        <end position="465"/>
    </location>
</feature>
<dbReference type="InterPro" id="IPR007201">
    <property type="entry name" value="Mei2-like_Rrm_C"/>
</dbReference>
<dbReference type="Pfam" id="PF04059">
    <property type="entry name" value="RRM_2"/>
    <property type="match status" value="1"/>
</dbReference>
<evidence type="ECO:0000313" key="5">
    <source>
        <dbReference type="Proteomes" id="UP000030755"/>
    </source>
</evidence>
<dbReference type="PANTHER" id="PTHR23189">
    <property type="entry name" value="RNA RECOGNITION MOTIF-CONTAINING"/>
    <property type="match status" value="1"/>
</dbReference>